<accession>A0A6A0ATS7</accession>
<evidence type="ECO:0000259" key="1">
    <source>
        <dbReference type="Pfam" id="PF02371"/>
    </source>
</evidence>
<proteinExistence type="predicted"/>
<reference evidence="2 3" key="1">
    <citation type="submission" date="2020-02" db="EMBL/GenBank/DDBJ databases">
        <title>Whole Genome Shotgun Sequence of Streptomyces sp. strain CWH03.</title>
        <authorList>
            <person name="Dohra H."/>
            <person name="Kodani S."/>
            <person name="Yamamura H."/>
        </authorList>
    </citation>
    <scope>NUCLEOTIDE SEQUENCE [LARGE SCALE GENOMIC DNA]</scope>
    <source>
        <strain evidence="2 3">CWH03</strain>
    </source>
</reference>
<dbReference type="PANTHER" id="PTHR33055">
    <property type="entry name" value="TRANSPOSASE FOR INSERTION SEQUENCE ELEMENT IS1111A"/>
    <property type="match status" value="1"/>
</dbReference>
<organism evidence="2 3">
    <name type="scientific">Streptomyces pacificus</name>
    <dbReference type="NCBI Taxonomy" id="2705029"/>
    <lineage>
        <taxon>Bacteria</taxon>
        <taxon>Bacillati</taxon>
        <taxon>Actinomycetota</taxon>
        <taxon>Actinomycetes</taxon>
        <taxon>Kitasatosporales</taxon>
        <taxon>Streptomycetaceae</taxon>
        <taxon>Streptomyces</taxon>
    </lineage>
</organism>
<keyword evidence="3" id="KW-1185">Reference proteome</keyword>
<feature type="domain" description="Transposase IS116/IS110/IS902 C-terminal" evidence="1">
    <location>
        <begin position="31"/>
        <end position="117"/>
    </location>
</feature>
<dbReference type="Proteomes" id="UP000484988">
    <property type="component" value="Unassembled WGS sequence"/>
</dbReference>
<evidence type="ECO:0000313" key="2">
    <source>
        <dbReference type="EMBL" id="GFH36369.1"/>
    </source>
</evidence>
<evidence type="ECO:0000313" key="3">
    <source>
        <dbReference type="Proteomes" id="UP000484988"/>
    </source>
</evidence>
<dbReference type="AlphaFoldDB" id="A0A6A0ATS7"/>
<dbReference type="GO" id="GO:0004803">
    <property type="term" value="F:transposase activity"/>
    <property type="evidence" value="ECO:0007669"/>
    <property type="project" value="InterPro"/>
</dbReference>
<sequence>MRGVPEEDREPALVALETLMEGRLREHPEAKVITSMPGIGDMLGAEFIAATGGDMAVFGSPDRLAGVAGLAPVPPGSGKVSGNLRRPRRYSRRLLRMFYLSAQDAAMHCPISKAFYRRKRDEGRSHKQAILALARRLLNVLWALIRDGRTFDARLPGPAAAAA</sequence>
<comment type="caution">
    <text evidence="2">The sequence shown here is derived from an EMBL/GenBank/DDBJ whole genome shotgun (WGS) entry which is preliminary data.</text>
</comment>
<dbReference type="Pfam" id="PF02371">
    <property type="entry name" value="Transposase_20"/>
    <property type="match status" value="1"/>
</dbReference>
<gene>
    <name evidence="2" type="ORF">SCWH03_25970</name>
</gene>
<protein>
    <recommendedName>
        <fullName evidence="1">Transposase IS116/IS110/IS902 C-terminal domain-containing protein</fullName>
    </recommendedName>
</protein>
<dbReference type="EMBL" id="BLLG01000006">
    <property type="protein sequence ID" value="GFH36369.1"/>
    <property type="molecule type" value="Genomic_DNA"/>
</dbReference>
<dbReference type="GO" id="GO:0006313">
    <property type="term" value="P:DNA transposition"/>
    <property type="evidence" value="ECO:0007669"/>
    <property type="project" value="InterPro"/>
</dbReference>
<dbReference type="InterPro" id="IPR047650">
    <property type="entry name" value="Transpos_IS110"/>
</dbReference>
<dbReference type="GO" id="GO:0003677">
    <property type="term" value="F:DNA binding"/>
    <property type="evidence" value="ECO:0007669"/>
    <property type="project" value="InterPro"/>
</dbReference>
<name>A0A6A0ATS7_9ACTN</name>
<dbReference type="PANTHER" id="PTHR33055:SF3">
    <property type="entry name" value="PUTATIVE TRANSPOSASE FOR IS117-RELATED"/>
    <property type="match status" value="1"/>
</dbReference>
<dbReference type="InterPro" id="IPR003346">
    <property type="entry name" value="Transposase_20"/>
</dbReference>